<dbReference type="Proteomes" id="UP000005954">
    <property type="component" value="Unassembled WGS sequence"/>
</dbReference>
<dbReference type="Pfam" id="PF00392">
    <property type="entry name" value="GntR"/>
    <property type="match status" value="1"/>
</dbReference>
<dbReference type="STRING" id="89187.ISM_15325"/>
<dbReference type="InterPro" id="IPR011711">
    <property type="entry name" value="GntR_C"/>
</dbReference>
<dbReference type="PROSITE" id="PS50949">
    <property type="entry name" value="HTH_GNTR"/>
    <property type="match status" value="1"/>
</dbReference>
<organism evidence="5 6">
    <name type="scientific">Roseovarius nubinhibens (strain ATCC BAA-591 / DSM 15170 / ISM)</name>
    <dbReference type="NCBI Taxonomy" id="89187"/>
    <lineage>
        <taxon>Bacteria</taxon>
        <taxon>Pseudomonadati</taxon>
        <taxon>Pseudomonadota</taxon>
        <taxon>Alphaproteobacteria</taxon>
        <taxon>Rhodobacterales</taxon>
        <taxon>Roseobacteraceae</taxon>
        <taxon>Roseovarius</taxon>
    </lineage>
</organism>
<protein>
    <submittedName>
        <fullName evidence="5">Regulator for uxu operon</fullName>
    </submittedName>
</protein>
<dbReference type="SMART" id="SM00345">
    <property type="entry name" value="HTH_GNTR"/>
    <property type="match status" value="1"/>
</dbReference>
<dbReference type="eggNOG" id="COG2186">
    <property type="taxonomic scope" value="Bacteria"/>
</dbReference>
<keyword evidence="2" id="KW-0238">DNA-binding</keyword>
<reference evidence="5 6" key="1">
    <citation type="submission" date="2005-12" db="EMBL/GenBank/DDBJ databases">
        <authorList>
            <person name="Moran M.A."/>
            <person name="Ferriera S."/>
            <person name="Johnson J."/>
            <person name="Kravitz S."/>
            <person name="Halpern A."/>
            <person name="Remington K."/>
            <person name="Beeson K."/>
            <person name="Tran B."/>
            <person name="Rogers Y.-H."/>
            <person name="Friedman R."/>
            <person name="Venter J.C."/>
        </authorList>
    </citation>
    <scope>NUCLEOTIDE SEQUENCE [LARGE SCALE GENOMIC DNA]</scope>
    <source>
        <strain evidence="6">ATCC BAA-591 / DSM 15170 / ISM</strain>
    </source>
</reference>
<dbReference type="PANTHER" id="PTHR43537">
    <property type="entry name" value="TRANSCRIPTIONAL REGULATOR, GNTR FAMILY"/>
    <property type="match status" value="1"/>
</dbReference>
<dbReference type="SMART" id="SM00895">
    <property type="entry name" value="FCD"/>
    <property type="match status" value="1"/>
</dbReference>
<dbReference type="SUPFAM" id="SSF46785">
    <property type="entry name" value="Winged helix' DNA-binding domain"/>
    <property type="match status" value="1"/>
</dbReference>
<dbReference type="GO" id="GO:0003700">
    <property type="term" value="F:DNA-binding transcription factor activity"/>
    <property type="evidence" value="ECO:0007669"/>
    <property type="project" value="InterPro"/>
</dbReference>
<dbReference type="EMBL" id="AALY01000002">
    <property type="protein sequence ID" value="EAP76249.1"/>
    <property type="molecule type" value="Genomic_DNA"/>
</dbReference>
<evidence type="ECO:0000256" key="3">
    <source>
        <dbReference type="ARBA" id="ARBA00023163"/>
    </source>
</evidence>
<dbReference type="HOGENOM" id="CLU_017584_9_5_5"/>
<comment type="caution">
    <text evidence="5">The sequence shown here is derived from an EMBL/GenBank/DDBJ whole genome shotgun (WGS) entry which is preliminary data.</text>
</comment>
<dbReference type="AlphaFoldDB" id="A3SP59"/>
<evidence type="ECO:0000313" key="6">
    <source>
        <dbReference type="Proteomes" id="UP000005954"/>
    </source>
</evidence>
<name>A3SP59_ROSNI</name>
<dbReference type="InterPro" id="IPR036390">
    <property type="entry name" value="WH_DNA-bd_sf"/>
</dbReference>
<dbReference type="RefSeq" id="WP_009815074.1">
    <property type="nucleotide sequence ID" value="NZ_CH724156.1"/>
</dbReference>
<sequence>MAKLGSADVASLIRRDIIKGIYRQHERLPASRQMAETHGVARNTLRDALAQLEREGLIQTRAGSGTYVTYQKGTETIEALEHANPLELIDARFALEPHLCRLSVLQGRQTDFEEMARQCERMERAEHDPVAFSEADTAFHHALAKSSRNNLLIWVIGQINAVRSMDDWTRMRHVTLEPSIIRKYNEQHRRILTAIRSREPEEAANAMKIHLETARVSLMRAADA</sequence>
<keyword evidence="3" id="KW-0804">Transcription</keyword>
<gene>
    <name evidence="5" type="ORF">ISM_15325</name>
</gene>
<proteinExistence type="predicted"/>
<accession>A3SP59</accession>
<keyword evidence="1" id="KW-0805">Transcription regulation</keyword>
<dbReference type="Gene3D" id="1.10.10.10">
    <property type="entry name" value="Winged helix-like DNA-binding domain superfamily/Winged helix DNA-binding domain"/>
    <property type="match status" value="1"/>
</dbReference>
<dbReference type="PRINTS" id="PR00035">
    <property type="entry name" value="HTHGNTR"/>
</dbReference>
<evidence type="ECO:0000313" key="5">
    <source>
        <dbReference type="EMBL" id="EAP76249.1"/>
    </source>
</evidence>
<dbReference type="SUPFAM" id="SSF48008">
    <property type="entry name" value="GntR ligand-binding domain-like"/>
    <property type="match status" value="1"/>
</dbReference>
<keyword evidence="6" id="KW-1185">Reference proteome</keyword>
<evidence type="ECO:0000256" key="1">
    <source>
        <dbReference type="ARBA" id="ARBA00023015"/>
    </source>
</evidence>
<dbReference type="PANTHER" id="PTHR43537:SF5">
    <property type="entry name" value="UXU OPERON TRANSCRIPTIONAL REGULATOR"/>
    <property type="match status" value="1"/>
</dbReference>
<feature type="domain" description="HTH gntR-type" evidence="4">
    <location>
        <begin position="3"/>
        <end position="71"/>
    </location>
</feature>
<dbReference type="InterPro" id="IPR008920">
    <property type="entry name" value="TF_FadR/GntR_C"/>
</dbReference>
<dbReference type="Pfam" id="PF07729">
    <property type="entry name" value="FCD"/>
    <property type="match status" value="1"/>
</dbReference>
<evidence type="ECO:0000259" key="4">
    <source>
        <dbReference type="PROSITE" id="PS50949"/>
    </source>
</evidence>
<dbReference type="Gene3D" id="1.20.120.530">
    <property type="entry name" value="GntR ligand-binding domain-like"/>
    <property type="match status" value="1"/>
</dbReference>
<dbReference type="InterPro" id="IPR000524">
    <property type="entry name" value="Tscrpt_reg_HTH_GntR"/>
</dbReference>
<dbReference type="OrthoDB" id="9028214at2"/>
<dbReference type="InterPro" id="IPR036388">
    <property type="entry name" value="WH-like_DNA-bd_sf"/>
</dbReference>
<dbReference type="CDD" id="cd07377">
    <property type="entry name" value="WHTH_GntR"/>
    <property type="match status" value="1"/>
</dbReference>
<dbReference type="GO" id="GO:0003677">
    <property type="term" value="F:DNA binding"/>
    <property type="evidence" value="ECO:0007669"/>
    <property type="project" value="UniProtKB-KW"/>
</dbReference>
<evidence type="ECO:0000256" key="2">
    <source>
        <dbReference type="ARBA" id="ARBA00023125"/>
    </source>
</evidence>